<dbReference type="PANTHER" id="PTHR31845:SF19">
    <property type="entry name" value="TRANSCRIPTION FACTOR DOMAIN-CONTAINING PROTEIN"/>
    <property type="match status" value="1"/>
</dbReference>
<keyword evidence="3" id="KW-0238">DNA-binding</keyword>
<evidence type="ECO:0000313" key="7">
    <source>
        <dbReference type="EMBL" id="KAF5540702.1"/>
    </source>
</evidence>
<accession>A0A8H5IRJ4</accession>
<evidence type="ECO:0000256" key="3">
    <source>
        <dbReference type="ARBA" id="ARBA00023125"/>
    </source>
</evidence>
<dbReference type="InterPro" id="IPR051089">
    <property type="entry name" value="prtT"/>
</dbReference>
<organism evidence="7 8">
    <name type="scientific">Fusarium mexicanum</name>
    <dbReference type="NCBI Taxonomy" id="751941"/>
    <lineage>
        <taxon>Eukaryota</taxon>
        <taxon>Fungi</taxon>
        <taxon>Dikarya</taxon>
        <taxon>Ascomycota</taxon>
        <taxon>Pezizomycotina</taxon>
        <taxon>Sordariomycetes</taxon>
        <taxon>Hypocreomycetidae</taxon>
        <taxon>Hypocreales</taxon>
        <taxon>Nectriaceae</taxon>
        <taxon>Fusarium</taxon>
        <taxon>Fusarium fujikuroi species complex</taxon>
    </lineage>
</organism>
<feature type="compositionally biased region" description="Polar residues" evidence="6">
    <location>
        <begin position="61"/>
        <end position="82"/>
    </location>
</feature>
<proteinExistence type="predicted"/>
<dbReference type="GO" id="GO:0000981">
    <property type="term" value="F:DNA-binding transcription factor activity, RNA polymerase II-specific"/>
    <property type="evidence" value="ECO:0007669"/>
    <property type="project" value="TreeGrafter"/>
</dbReference>
<dbReference type="CDD" id="cd12148">
    <property type="entry name" value="fungal_TF_MHR"/>
    <property type="match status" value="1"/>
</dbReference>
<feature type="region of interest" description="Disordered" evidence="6">
    <location>
        <begin position="61"/>
        <end position="111"/>
    </location>
</feature>
<name>A0A8H5IRJ4_9HYPO</name>
<keyword evidence="2" id="KW-0805">Transcription regulation</keyword>
<dbReference type="PANTHER" id="PTHR31845">
    <property type="entry name" value="FINGER DOMAIN PROTEIN, PUTATIVE-RELATED"/>
    <property type="match status" value="1"/>
</dbReference>
<keyword evidence="4" id="KW-0804">Transcription</keyword>
<evidence type="ECO:0000256" key="2">
    <source>
        <dbReference type="ARBA" id="ARBA00023015"/>
    </source>
</evidence>
<dbReference type="EMBL" id="JAAOAM010000189">
    <property type="protein sequence ID" value="KAF5540702.1"/>
    <property type="molecule type" value="Genomic_DNA"/>
</dbReference>
<evidence type="ECO:0000256" key="5">
    <source>
        <dbReference type="ARBA" id="ARBA00023242"/>
    </source>
</evidence>
<sequence length="920" mass="102295">MDAPAEKVQQHQVACFSCRASRQKCDRQDPCKPDSVEKLLARIEESGAREEVLTALLGQTLPSPNTTVSIRGTPWTHGQGTDSAPDYGHDTSQSSRSVTHRRSVSYDESDDADGLVSPITMVTAAISMSSSAACDRLRSQMPMQPGMREAIMAPIKERLALYFASHRAQQKDWEVLATQAVDSPFKLERDTCDPLASRLIDDNDASLYFQLFFQIRHPLIGLLDATLHTREYVYGCSFTLFSVICALGCAVSARPRDRAIYPVLSSLASGNIRWCIAASVKSLSTIQAIIAYQYWAPLSARQADDPYWLTLSHAVQLAKEMGINRSDVVKEYVNAEFPNASPELADRYSRNYERAWLYTFIVDKGFGALNGRLQCMSWRAVPRTAVDWWKSPMAEPTDRIISGVIEIRGLLLQAMEKRRHIVSAPASILEWHKEAYERLTRVRNERCQSDDLPSSKYLPILAFYMDHSILVFNAQALRDLTASEDSAAASALLVIQRKSIEVAGRIFDHLVTDKTINDVSVGFQNNQFIMICHAMTEILRAVKKGGITAEETAAAAKKVISVIPFFDRVVQHLPASSSVHLYYDLARFFACQIDSLIAAPDPQASRETIDQGMFTDEWFKSVDSGVPDVATYIDMGYLGMDQSMMVSCDAGDAVVQTPNPIEFAKNIAALSVHHCTYYFFFASKMVAIGIRYYKLRNAGIACIIWPQLRKEGNPGETVWDGRKKDESKYRLPINTSVTVDLSSTGISTDTKFFLSENTLLGTDIGEEPTMEVLNTGTASLGSLVRRNKRSTCQWLWRLKLIQLRLQIEELLNAFFCDELGGGPDGQELWEGIAKWAAKTNPKVILAGTGLILAFLIARGCTVRKETMTLPNGTIVTTWDLGPAPRNGHGVLLGKVVKDWNAALHEAKETKAINRGITHKK</sequence>
<dbReference type="Proteomes" id="UP000522262">
    <property type="component" value="Unassembled WGS sequence"/>
</dbReference>
<keyword evidence="5" id="KW-0539">Nucleus</keyword>
<comment type="caution">
    <text evidence="7">The sequence shown here is derived from an EMBL/GenBank/DDBJ whole genome shotgun (WGS) entry which is preliminary data.</text>
</comment>
<dbReference type="GO" id="GO:0005634">
    <property type="term" value="C:nucleus"/>
    <property type="evidence" value="ECO:0007669"/>
    <property type="project" value="UniProtKB-SubCell"/>
</dbReference>
<evidence type="ECO:0000313" key="8">
    <source>
        <dbReference type="Proteomes" id="UP000522262"/>
    </source>
</evidence>
<keyword evidence="8" id="KW-1185">Reference proteome</keyword>
<evidence type="ECO:0000256" key="1">
    <source>
        <dbReference type="ARBA" id="ARBA00004123"/>
    </source>
</evidence>
<dbReference type="AlphaFoldDB" id="A0A8H5IRJ4"/>
<evidence type="ECO:0000256" key="6">
    <source>
        <dbReference type="SAM" id="MobiDB-lite"/>
    </source>
</evidence>
<evidence type="ECO:0000256" key="4">
    <source>
        <dbReference type="ARBA" id="ARBA00023163"/>
    </source>
</evidence>
<protein>
    <submittedName>
        <fullName evidence="7">Fungal transcriptional regulatory</fullName>
    </submittedName>
</protein>
<reference evidence="7 8" key="1">
    <citation type="submission" date="2020-05" db="EMBL/GenBank/DDBJ databases">
        <title>Identification and distribution of gene clusters putatively required for synthesis of sphingolipid metabolism inhibitors in phylogenetically diverse species of the filamentous fungus Fusarium.</title>
        <authorList>
            <person name="Kim H.-S."/>
            <person name="Busman M."/>
            <person name="Brown D.W."/>
            <person name="Divon H."/>
            <person name="Uhlig S."/>
            <person name="Proctor R.H."/>
        </authorList>
    </citation>
    <scope>NUCLEOTIDE SEQUENCE [LARGE SCALE GENOMIC DNA]</scope>
    <source>
        <strain evidence="7 8">NRRL 53147</strain>
    </source>
</reference>
<gene>
    <name evidence="7" type="ORF">FMEXI_8198</name>
</gene>
<dbReference type="GO" id="GO:0000976">
    <property type="term" value="F:transcription cis-regulatory region binding"/>
    <property type="evidence" value="ECO:0007669"/>
    <property type="project" value="TreeGrafter"/>
</dbReference>
<comment type="subcellular location">
    <subcellularLocation>
        <location evidence="1">Nucleus</location>
    </subcellularLocation>
</comment>